<sequence>MSNQSQKSQRLAAPTGKPVLEETERGEQIQRSRADVWSKLGGGVGPLPLPLTSSETHPNLLILLAPPPERSLSPELFCADTSWLG</sequence>
<name>A0A9N7VAK0_PLEPL</name>
<organism evidence="2 3">
    <name type="scientific">Pleuronectes platessa</name>
    <name type="common">European plaice</name>
    <dbReference type="NCBI Taxonomy" id="8262"/>
    <lineage>
        <taxon>Eukaryota</taxon>
        <taxon>Metazoa</taxon>
        <taxon>Chordata</taxon>
        <taxon>Craniata</taxon>
        <taxon>Vertebrata</taxon>
        <taxon>Euteleostomi</taxon>
        <taxon>Actinopterygii</taxon>
        <taxon>Neopterygii</taxon>
        <taxon>Teleostei</taxon>
        <taxon>Neoteleostei</taxon>
        <taxon>Acanthomorphata</taxon>
        <taxon>Carangaria</taxon>
        <taxon>Pleuronectiformes</taxon>
        <taxon>Pleuronectoidei</taxon>
        <taxon>Pleuronectidae</taxon>
        <taxon>Pleuronectes</taxon>
    </lineage>
</organism>
<dbReference type="Proteomes" id="UP001153269">
    <property type="component" value="Unassembled WGS sequence"/>
</dbReference>
<reference evidence="2" key="1">
    <citation type="submission" date="2020-03" db="EMBL/GenBank/DDBJ databases">
        <authorList>
            <person name="Weist P."/>
        </authorList>
    </citation>
    <scope>NUCLEOTIDE SEQUENCE</scope>
</reference>
<feature type="compositionally biased region" description="Basic and acidic residues" evidence="1">
    <location>
        <begin position="19"/>
        <end position="33"/>
    </location>
</feature>
<feature type="region of interest" description="Disordered" evidence="1">
    <location>
        <begin position="1"/>
        <end position="33"/>
    </location>
</feature>
<proteinExistence type="predicted"/>
<gene>
    <name evidence="2" type="ORF">PLEPLA_LOCUS34962</name>
</gene>
<protein>
    <submittedName>
        <fullName evidence="2">Uncharacterized protein</fullName>
    </submittedName>
</protein>
<evidence type="ECO:0000256" key="1">
    <source>
        <dbReference type="SAM" id="MobiDB-lite"/>
    </source>
</evidence>
<comment type="caution">
    <text evidence="2">The sequence shown here is derived from an EMBL/GenBank/DDBJ whole genome shotgun (WGS) entry which is preliminary data.</text>
</comment>
<dbReference type="EMBL" id="CADEAL010003940">
    <property type="protein sequence ID" value="CAB1447268.1"/>
    <property type="molecule type" value="Genomic_DNA"/>
</dbReference>
<keyword evidence="3" id="KW-1185">Reference proteome</keyword>
<dbReference type="AlphaFoldDB" id="A0A9N7VAK0"/>
<evidence type="ECO:0000313" key="3">
    <source>
        <dbReference type="Proteomes" id="UP001153269"/>
    </source>
</evidence>
<evidence type="ECO:0000313" key="2">
    <source>
        <dbReference type="EMBL" id="CAB1447268.1"/>
    </source>
</evidence>
<accession>A0A9N7VAK0</accession>